<organism evidence="3 4">
    <name type="scientific">Colocasia esculenta</name>
    <name type="common">Wild taro</name>
    <name type="synonym">Arum esculentum</name>
    <dbReference type="NCBI Taxonomy" id="4460"/>
    <lineage>
        <taxon>Eukaryota</taxon>
        <taxon>Viridiplantae</taxon>
        <taxon>Streptophyta</taxon>
        <taxon>Embryophyta</taxon>
        <taxon>Tracheophyta</taxon>
        <taxon>Spermatophyta</taxon>
        <taxon>Magnoliopsida</taxon>
        <taxon>Liliopsida</taxon>
        <taxon>Araceae</taxon>
        <taxon>Aroideae</taxon>
        <taxon>Colocasieae</taxon>
        <taxon>Colocasia</taxon>
    </lineage>
</organism>
<keyword evidence="2" id="KW-0732">Signal</keyword>
<dbReference type="AlphaFoldDB" id="A0A843W5S1"/>
<evidence type="ECO:0000313" key="3">
    <source>
        <dbReference type="EMBL" id="MQM05282.1"/>
    </source>
</evidence>
<dbReference type="Proteomes" id="UP000652761">
    <property type="component" value="Unassembled WGS sequence"/>
</dbReference>
<feature type="chain" id="PRO_5032900764" evidence="2">
    <location>
        <begin position="21"/>
        <end position="111"/>
    </location>
</feature>
<protein>
    <submittedName>
        <fullName evidence="3">Uncharacterized protein</fullName>
    </submittedName>
</protein>
<keyword evidence="4" id="KW-1185">Reference proteome</keyword>
<evidence type="ECO:0000256" key="1">
    <source>
        <dbReference type="SAM" id="MobiDB-lite"/>
    </source>
</evidence>
<sequence length="111" mass="11683">MSPPLVSAALLLLLLPLLSALEAWPAAATSRIPAARPPAPPPPHGQSRGYVALRLPASSRKRHQGFRGREAEGCLPRGVRPPPSAPSRYVNYHTFGSDMCSPATTGKGAKP</sequence>
<name>A0A843W5S1_COLES</name>
<feature type="region of interest" description="Disordered" evidence="1">
    <location>
        <begin position="32"/>
        <end position="88"/>
    </location>
</feature>
<evidence type="ECO:0000313" key="4">
    <source>
        <dbReference type="Proteomes" id="UP000652761"/>
    </source>
</evidence>
<gene>
    <name evidence="3" type="ORF">Taro_038091</name>
</gene>
<proteinExistence type="predicted"/>
<reference evidence="3" key="1">
    <citation type="submission" date="2017-07" db="EMBL/GenBank/DDBJ databases">
        <title>Taro Niue Genome Assembly and Annotation.</title>
        <authorList>
            <person name="Atibalentja N."/>
            <person name="Keating K."/>
            <person name="Fields C.J."/>
        </authorList>
    </citation>
    <scope>NUCLEOTIDE SEQUENCE</scope>
    <source>
        <strain evidence="3">Niue_2</strain>
        <tissue evidence="3">Leaf</tissue>
    </source>
</reference>
<dbReference type="OrthoDB" id="785903at2759"/>
<feature type="compositionally biased region" description="Pro residues" evidence="1">
    <location>
        <begin position="35"/>
        <end position="44"/>
    </location>
</feature>
<feature type="signal peptide" evidence="2">
    <location>
        <begin position="1"/>
        <end position="20"/>
    </location>
</feature>
<comment type="caution">
    <text evidence="3">The sequence shown here is derived from an EMBL/GenBank/DDBJ whole genome shotgun (WGS) entry which is preliminary data.</text>
</comment>
<evidence type="ECO:0000256" key="2">
    <source>
        <dbReference type="SAM" id="SignalP"/>
    </source>
</evidence>
<dbReference type="PANTHER" id="PTHR36619">
    <property type="entry name" value="OS04G0208900 PROTEIN"/>
    <property type="match status" value="1"/>
</dbReference>
<dbReference type="EMBL" id="NMUH01003386">
    <property type="protein sequence ID" value="MQM05282.1"/>
    <property type="molecule type" value="Genomic_DNA"/>
</dbReference>
<accession>A0A843W5S1</accession>
<dbReference type="PANTHER" id="PTHR36619:SF2">
    <property type="entry name" value="OS04G0208900 PROTEIN"/>
    <property type="match status" value="1"/>
</dbReference>